<evidence type="ECO:0000313" key="2">
    <source>
        <dbReference type="Proteomes" id="UP000499080"/>
    </source>
</evidence>
<evidence type="ECO:0008006" key="3">
    <source>
        <dbReference type="Google" id="ProtNLM"/>
    </source>
</evidence>
<sequence>MEGRCTPKTVENCCSVRKPNKANFVGSYRPYCSHICMPCKLMELVILKKITITLWNLNLIPEEQYGFRRGHSTVSQILYFAQVGCPRQKPTMPPFLCS</sequence>
<dbReference type="AlphaFoldDB" id="A0A4Y2J8P2"/>
<gene>
    <name evidence="1" type="ORF">AVEN_99436_1</name>
</gene>
<dbReference type="EMBL" id="BGPR01109324">
    <property type="protein sequence ID" value="GBM85586.1"/>
    <property type="molecule type" value="Genomic_DNA"/>
</dbReference>
<dbReference type="Proteomes" id="UP000499080">
    <property type="component" value="Unassembled WGS sequence"/>
</dbReference>
<keyword evidence="2" id="KW-1185">Reference proteome</keyword>
<comment type="caution">
    <text evidence="1">The sequence shown here is derived from an EMBL/GenBank/DDBJ whole genome shotgun (WGS) entry which is preliminary data.</text>
</comment>
<dbReference type="OrthoDB" id="6462809at2759"/>
<organism evidence="1 2">
    <name type="scientific">Araneus ventricosus</name>
    <name type="common">Orbweaver spider</name>
    <name type="synonym">Epeira ventricosa</name>
    <dbReference type="NCBI Taxonomy" id="182803"/>
    <lineage>
        <taxon>Eukaryota</taxon>
        <taxon>Metazoa</taxon>
        <taxon>Ecdysozoa</taxon>
        <taxon>Arthropoda</taxon>
        <taxon>Chelicerata</taxon>
        <taxon>Arachnida</taxon>
        <taxon>Araneae</taxon>
        <taxon>Araneomorphae</taxon>
        <taxon>Entelegynae</taxon>
        <taxon>Araneoidea</taxon>
        <taxon>Araneidae</taxon>
        <taxon>Araneus</taxon>
    </lineage>
</organism>
<accession>A0A4Y2J8P2</accession>
<reference evidence="1 2" key="1">
    <citation type="journal article" date="2019" name="Sci. Rep.">
        <title>Orb-weaving spider Araneus ventricosus genome elucidates the spidroin gene catalogue.</title>
        <authorList>
            <person name="Kono N."/>
            <person name="Nakamura H."/>
            <person name="Ohtoshi R."/>
            <person name="Moran D.A.P."/>
            <person name="Shinohara A."/>
            <person name="Yoshida Y."/>
            <person name="Fujiwara M."/>
            <person name="Mori M."/>
            <person name="Tomita M."/>
            <person name="Arakawa K."/>
        </authorList>
    </citation>
    <scope>NUCLEOTIDE SEQUENCE [LARGE SCALE GENOMIC DNA]</scope>
</reference>
<protein>
    <recommendedName>
        <fullName evidence="3">Reverse transcriptase domain-containing protein</fullName>
    </recommendedName>
</protein>
<evidence type="ECO:0000313" key="1">
    <source>
        <dbReference type="EMBL" id="GBM85586.1"/>
    </source>
</evidence>
<name>A0A4Y2J8P2_ARAVE</name>
<proteinExistence type="predicted"/>